<evidence type="ECO:0000256" key="9">
    <source>
        <dbReference type="ARBA" id="ARBA00023295"/>
    </source>
</evidence>
<evidence type="ECO:0000256" key="14">
    <source>
        <dbReference type="SAM" id="Phobius"/>
    </source>
</evidence>
<dbReference type="Pfam" id="PF00150">
    <property type="entry name" value="Cellulase"/>
    <property type="match status" value="1"/>
</dbReference>
<sequence>MLRRTPTGPSTTTVMVGMTATLGVTALLGASVLWGDPGLRAAPATTGAPARHPLTSTDFIKANGTVLRTDSGAGAAINLRGTNLGGWLVQEDWMSPLGEFALDRGGWTVTASTGSHASATVDGEQATHWSTSGPQRAGDQIRVDLRQPTWVNRVTLGTDRVGEHPRRLAVETSSDGQTWTNVAQQGGTDQETVVRFGLQKTRFLRLVAVDLDAAPWSISELNLFNDPVAHDAGWTAQASATATGTTPAAAVDGDPTTAWQSGVPQAPGQALTIDMQRVIQMDRLLLDAGSAAPDDFARSWEILTSTDNVTFEHAASGFGSGRTTLVDFQGWKWGRYLRIVNHATAPQWWSVADVAVYTGNQMDRAGWQISASEGQAPERVIDGDVGTRWSTGSPQRDGQHITVDLGALTTLNSVALEAAENMPDEGDWPRGYRVETSRDGATWTTAASGQGTFRATSIAFPARATRYLRVVQTGTAAQWWSIGELTAGLYSDDYALHDTLTQRLGTDAAQRVLDTHQATWITEADLDTIAGLGLTFVRVPMGWTTFVNPDGSWKAQPFDRLDWIVREAGERGLYVLLDLHTVPGGGCPWASCGKVGPSPNGFWGSSDAQQLSVDIWTAVAARYRGNPAVAGYDLINEPLIDMSEDADDVRQKNDLFDRLYDAVRAVDPDHVVVLPAFFDLNAIAHPREYGWTNVMYQFHPYDMSAPKDWAAQERLVANELDAIPDRHAAVGVPLLKGEFSLYHNDDLWARFLAGMNAQGVSWSNWAYKVKGSAESGFAYWGLHHGNAHPVPVHNSDSEATMKAKLRAFGTENFTANAAFHRTVARYATGRASYAPVEIPHSGWRVTASSSPAGLEPERGIDGSNDEGWYTGADMAGGEWFQIDMGTVHPVAMVTLQTPRRSPRDYPRGFDIEVSTDGISWQRVARSVAFGWKRPIAIEPTTARYLRITQTGAAPQWWSIDDVAVYASY</sequence>
<feature type="region of interest" description="Disordered" evidence="13">
    <location>
        <begin position="117"/>
        <end position="136"/>
    </location>
</feature>
<keyword evidence="5" id="KW-0735">Signal-anchor</keyword>
<evidence type="ECO:0000256" key="11">
    <source>
        <dbReference type="ARBA" id="ARBA00037126"/>
    </source>
</evidence>
<organism evidence="16 17">
    <name type="scientific">Propioniciclava soli</name>
    <dbReference type="NCBI Taxonomy" id="2775081"/>
    <lineage>
        <taxon>Bacteria</taxon>
        <taxon>Bacillati</taxon>
        <taxon>Actinomycetota</taxon>
        <taxon>Actinomycetes</taxon>
        <taxon>Propionibacteriales</taxon>
        <taxon>Propionibacteriaceae</taxon>
        <taxon>Propioniciclava</taxon>
    </lineage>
</organism>
<evidence type="ECO:0000256" key="6">
    <source>
        <dbReference type="ARBA" id="ARBA00022989"/>
    </source>
</evidence>
<keyword evidence="4" id="KW-0378">Hydrolase</keyword>
<gene>
    <name evidence="16" type="ORF">PCC79_04055</name>
</gene>
<dbReference type="EMBL" id="CP115965">
    <property type="protein sequence ID" value="WZW99382.1"/>
    <property type="molecule type" value="Genomic_DNA"/>
</dbReference>
<evidence type="ECO:0000259" key="15">
    <source>
        <dbReference type="PROSITE" id="PS50022"/>
    </source>
</evidence>
<dbReference type="SUPFAM" id="SSF49785">
    <property type="entry name" value="Galactose-binding domain-like"/>
    <property type="match status" value="4"/>
</dbReference>
<evidence type="ECO:0000256" key="1">
    <source>
        <dbReference type="ARBA" id="ARBA00004401"/>
    </source>
</evidence>
<dbReference type="InterPro" id="IPR017853">
    <property type="entry name" value="GH"/>
</dbReference>
<evidence type="ECO:0000256" key="8">
    <source>
        <dbReference type="ARBA" id="ARBA00023180"/>
    </source>
</evidence>
<proteinExistence type="predicted"/>
<accession>A0ABZ3C9D8</accession>
<keyword evidence="17" id="KW-1185">Reference proteome</keyword>
<reference evidence="16 17" key="1">
    <citation type="journal article" date="2023" name="Environ Microbiome">
        <title>A coral-associated actinobacterium mitigates coral bleaching under heat stress.</title>
        <authorList>
            <person name="Li J."/>
            <person name="Zou Y."/>
            <person name="Li Q."/>
            <person name="Zhang J."/>
            <person name="Bourne D.G."/>
            <person name="Lyu Y."/>
            <person name="Liu C."/>
            <person name="Zhang S."/>
        </authorList>
    </citation>
    <scope>NUCLEOTIDE SEQUENCE [LARGE SCALE GENOMIC DNA]</scope>
    <source>
        <strain evidence="16 17">SCSIO 13291</strain>
    </source>
</reference>
<dbReference type="Pfam" id="PF00754">
    <property type="entry name" value="F5_F8_type_C"/>
    <property type="match status" value="4"/>
</dbReference>
<evidence type="ECO:0000256" key="4">
    <source>
        <dbReference type="ARBA" id="ARBA00022801"/>
    </source>
</evidence>
<keyword evidence="6 14" id="KW-1133">Transmembrane helix</keyword>
<evidence type="ECO:0000256" key="12">
    <source>
        <dbReference type="ARBA" id="ARBA00041260"/>
    </source>
</evidence>
<dbReference type="PANTHER" id="PTHR31297:SF34">
    <property type="entry name" value="GLUCAN 1,3-BETA-GLUCOSIDASE 2"/>
    <property type="match status" value="1"/>
</dbReference>
<comment type="subcellular location">
    <subcellularLocation>
        <location evidence="1">Cell membrane</location>
        <topology evidence="1">Single-pass type II membrane protein</topology>
    </subcellularLocation>
</comment>
<dbReference type="Gene3D" id="2.60.120.260">
    <property type="entry name" value="Galactose-binding domain-like"/>
    <property type="match status" value="4"/>
</dbReference>
<dbReference type="Gene3D" id="3.20.20.80">
    <property type="entry name" value="Glycosidases"/>
    <property type="match status" value="1"/>
</dbReference>
<feature type="domain" description="F5/8 type C" evidence="15">
    <location>
        <begin position="122"/>
        <end position="226"/>
    </location>
</feature>
<keyword evidence="9" id="KW-0326">Glycosidase</keyword>
<evidence type="ECO:0000313" key="16">
    <source>
        <dbReference type="EMBL" id="WZW99382.1"/>
    </source>
</evidence>
<dbReference type="PANTHER" id="PTHR31297">
    <property type="entry name" value="GLUCAN ENDO-1,6-BETA-GLUCOSIDASE B"/>
    <property type="match status" value="1"/>
</dbReference>
<evidence type="ECO:0000256" key="7">
    <source>
        <dbReference type="ARBA" id="ARBA00023136"/>
    </source>
</evidence>
<name>A0ABZ3C9D8_9ACTN</name>
<feature type="domain" description="F5/8 type C" evidence="15">
    <location>
        <begin position="343"/>
        <end position="492"/>
    </location>
</feature>
<keyword evidence="10" id="KW-0961">Cell wall biogenesis/degradation</keyword>
<evidence type="ECO:0000256" key="10">
    <source>
        <dbReference type="ARBA" id="ARBA00023316"/>
    </source>
</evidence>
<dbReference type="InterPro" id="IPR050386">
    <property type="entry name" value="Glycosyl_hydrolase_5"/>
</dbReference>
<evidence type="ECO:0000256" key="5">
    <source>
        <dbReference type="ARBA" id="ARBA00022968"/>
    </source>
</evidence>
<feature type="transmembrane region" description="Helical" evidence="14">
    <location>
        <begin position="12"/>
        <end position="34"/>
    </location>
</feature>
<keyword evidence="7 14" id="KW-0472">Membrane</keyword>
<evidence type="ECO:0000313" key="17">
    <source>
        <dbReference type="Proteomes" id="UP001434337"/>
    </source>
</evidence>
<dbReference type="InterPro" id="IPR008979">
    <property type="entry name" value="Galactose-bd-like_sf"/>
</dbReference>
<evidence type="ECO:0000256" key="3">
    <source>
        <dbReference type="ARBA" id="ARBA00022692"/>
    </source>
</evidence>
<dbReference type="InterPro" id="IPR000421">
    <property type="entry name" value="FA58C"/>
</dbReference>
<dbReference type="PROSITE" id="PS50022">
    <property type="entry name" value="FA58C_3"/>
    <property type="match status" value="3"/>
</dbReference>
<evidence type="ECO:0000256" key="13">
    <source>
        <dbReference type="SAM" id="MobiDB-lite"/>
    </source>
</evidence>
<protein>
    <recommendedName>
        <fullName evidence="12">Exo-1,3-beta-glucanase D</fullName>
    </recommendedName>
</protein>
<dbReference type="InterPro" id="IPR001547">
    <property type="entry name" value="Glyco_hydro_5"/>
</dbReference>
<evidence type="ECO:0000256" key="2">
    <source>
        <dbReference type="ARBA" id="ARBA00022475"/>
    </source>
</evidence>
<feature type="domain" description="F5/8 type C" evidence="15">
    <location>
        <begin position="823"/>
        <end position="967"/>
    </location>
</feature>
<keyword evidence="8" id="KW-0325">Glycoprotein</keyword>
<dbReference type="SUPFAM" id="SSF51445">
    <property type="entry name" value="(Trans)glycosidases"/>
    <property type="match status" value="1"/>
</dbReference>
<comment type="function">
    <text evidence="11">Glucosidase involved in the degradation of cellulosic biomass. Active on lichenan.</text>
</comment>
<dbReference type="RefSeq" id="WP_342373092.1">
    <property type="nucleotide sequence ID" value="NZ_CP115965.1"/>
</dbReference>
<keyword evidence="3 14" id="KW-0812">Transmembrane</keyword>
<dbReference type="Proteomes" id="UP001434337">
    <property type="component" value="Chromosome"/>
</dbReference>
<keyword evidence="2" id="KW-1003">Cell membrane</keyword>